<dbReference type="PANTHER" id="PTHR21663">
    <property type="entry name" value="HYPOTHETICAL HEAT DOMAIN-CONTAINING"/>
    <property type="match status" value="1"/>
</dbReference>
<protein>
    <submittedName>
        <fullName evidence="2">Uncharacterized protein</fullName>
    </submittedName>
</protein>
<dbReference type="HOGENOM" id="CLU_229505_0_0_1"/>
<dbReference type="InterPro" id="IPR040108">
    <property type="entry name" value="Laa1/Sip1/HEATR5"/>
</dbReference>
<dbReference type="GeneID" id="7196680"/>
<dbReference type="EMBL" id="CM000605">
    <property type="protein sequence ID" value="EEC51507.1"/>
    <property type="molecule type" value="Genomic_DNA"/>
</dbReference>
<keyword evidence="3" id="KW-1185">Reference proteome</keyword>
<dbReference type="KEGG" id="pti:PHATRDRAFT_42497"/>
<dbReference type="PaxDb" id="2850-Phatr42497"/>
<dbReference type="InterPro" id="IPR046837">
    <property type="entry name" value="Laa1/Sip1/HEATR5-like_HEAT"/>
</dbReference>
<name>B7FRH8_PHATC</name>
<accession>B7FRH8</accession>
<dbReference type="eggNOG" id="KOG1822">
    <property type="taxonomic scope" value="Eukaryota"/>
</dbReference>
<dbReference type="Pfam" id="PF20210">
    <property type="entry name" value="Laa1_Sip1_HTR5"/>
    <property type="match status" value="1"/>
</dbReference>
<dbReference type="STRING" id="556484.B7FRH8"/>
<organism evidence="2 3">
    <name type="scientific">Phaeodactylum tricornutum (strain CCAP 1055/1)</name>
    <dbReference type="NCBI Taxonomy" id="556484"/>
    <lineage>
        <taxon>Eukaryota</taxon>
        <taxon>Sar</taxon>
        <taxon>Stramenopiles</taxon>
        <taxon>Ochrophyta</taxon>
        <taxon>Bacillariophyta</taxon>
        <taxon>Bacillariophyceae</taxon>
        <taxon>Bacillariophycidae</taxon>
        <taxon>Naviculales</taxon>
        <taxon>Phaeodactylaceae</taxon>
        <taxon>Phaeodactylum</taxon>
    </lineage>
</organism>
<dbReference type="InParanoid" id="B7FRH8"/>
<dbReference type="InterPro" id="IPR016024">
    <property type="entry name" value="ARM-type_fold"/>
</dbReference>
<dbReference type="OrthoDB" id="192608at2759"/>
<dbReference type="SUPFAM" id="SSF48371">
    <property type="entry name" value="ARM repeat"/>
    <property type="match status" value="1"/>
</dbReference>
<sequence>MEKATTTTTQESPVIAGSSSSKAPTPPRPSPRQLVPDIDFPTSVEEAGALLGATITTCGKQVGTTRAPPPGLHSSFGTAQPVPSSILLTRLHGLRAWLRASVTDTPLVAAPSILAVLMKLMGVSNTMSASYSQTAAASVWNDTTQANRAVLETPPMLSTPIRALWVDCVVLCHVLAQGLTGTARIDTLQFLRKMLALATLHPRSAKAAGGVRVAALDLVTGLLHHQPNDNTIKTNANNNNSNNTVQRNSPTLAKTLAPWSLETLQTCLRALRSAGNGEPTYRVAAVRTACATVVACRNAFLPTRMGSSLIDPDTATATDRLVLPGAMEDKAVLEAVKVCKQAVLDKFPEVRAHAGILASLLTPLLVTNLPPSSSAHGIDGRLHALEDLLQLAYKHLDDESPETATHWAETLARGVATAIQFHQAEKDTGDGPKGGVDQGAIPRFGSRKVLGIAHSCTSLKNAVRYWIAQFVKVGGELVAPRLGGSYATGGRAVRIGISMVLTKILRLQVVLGAVGEDRSASLKEILDLILNGLGPDLEKQLRPPDTPASGPANPLFGATRTWSKNDAGLARLALSRVLREGLSEVTPEPTQINFLHELILCLPGKGDAESNEAPAVQWNANQLQIVLVEISHLLAALGEAAASRIDDAVIRLEICLEHMDQGVRHEAAIACASLTASFPTEGRKLVRSSIDEMQLHHAQLVTLASSSSDAKEEPDAGIRMFRRPKEKEHDPSARHQCAIHGRALMISILVRDLTSLPGGLPTELLSAALSVAEIMLSCQFHKPIIQANAMSACNCVKAGFAIISGVLANGPKAAAPSVSLIFNSWQKAISSITGGGKILSPRHELLCVDAMLSSVVVFLKYCSELLLSVPEALTQVTVLLENVLPMLLPDGTFGSLPFSAPVMARLESSRSSLLEAFAWLPSGSFPMVADTVFSFAAEHIRAAVEGEVSCSILHALVSREDSILDAKTMSRARRDGQIGGARDLEETILLLTGEIAHPGEREAVLHLSMYNRSEPDPSVFRGSRILGICAKDASGEKPPTPLHGVGTWRKPIDPSCSSKVRLVDAAIQAFSATFGLKSGSEQQGAMDMLESLVPPLLAQLARAIGVNSALVDQSPRSKAKEDSSAVANITAVLLSCLKALPLHETSHNVPLGLGPPWMNKAKDLLLTVLPSPSSTVRRAAAEGLALLATLGVSEDAHFLQSKVLHSLDEVMQGNKPDGKPRAIALEPVSAARAGSLLTLACIQRTAFNVAKKQIARARSRVNNSKDVESRRASELPLLQMMTRILPSIACSGFRDFFVVRTYALHSFSVLLIYSERLEKTTDLDKGDKQLLRKAVELVEDNFAASMTISSTEMDRGQEAEKMTSEVAFLSVLLRLMSFLVQTVYHLQDEDPGIGERFILIARLTLELYGSHPVVFTEAMAFFEVTAGHRQLIPLPWDKIDYSESPLFASISSIQSSLAPIRPALFAFAPWEQPRNLSAINIRASGIALQSLTQSNVSVVDWCSFSIVSALFASLESTSGKGFFGRTTFLRSLAVPRHTEVSFHEWKNVELDLTDTIRTIFYLNSAKTAVSSSNVLRWILFARALLVKSCPLDYTDKEEEVSIDSVVQAASRRSHQDVSLVYTASSAVRWQVKCIAAQIVEFALDALLQNTPENAEVVYGDAKDQCAKELEKAKKNDSGLPDSRLVFHLQEILSAVCMSTVAVVDQAEVHSLQVSAMYALTMLILAFAESPDPELPQSRILDQYAQQIFSAVKHGLELSTSSPSTACFQLYVASCYSMSALVESGVTKDPMVLKRLLRPIVPRSDETPLFMHSEPYPAELTKISEEGVHENRRVRHLKKIAQVWCTSKLLIGNEPLSEYILLVSKDLIKDPLHIAVHSAAFAFDGARLLISSHFSLTGACPCYRTSEADEKMACERGFLFECADDIDDSTKTLLMSQWSYCASTAIKPLVSSMDSENGKFKVLCDGWITVLTPLLLEGVHHGLLACTSGINLPCMDATNVTVDCLRGLSCLTEAGPEVLCKTQHFSDVERLLRTMLQKVWLPTLRNEKLTVDSKIAKEMCRLVRSLADLMPFIASDESTLLVTVLTPLELLERAMFDCEISAVADEIVSTCLDGMTKFIAHGKVSESLLEAMLHLLLQRILVSERSLSEQTTESSKVLLKQCFSSGMVNARRRNTIAADLAHVGNWDTWLVVFASDDGSSSWKSLDAVSECLQTPGGPQMALLAKLCAFAQGCPISSPLLQLLLHRVGADVVGTLYLYGTLQIPGSARLHRQKACADALKLSLIGYQQVVATKSDDRIAQYLSLLFETIVAVLRYNGVPNHPSPQHESDPALGRMSAQAILMTARTTPVAFKTTTALCLSLPSVPK</sequence>
<evidence type="ECO:0000313" key="2">
    <source>
        <dbReference type="EMBL" id="EEC51507.1"/>
    </source>
</evidence>
<reference evidence="2 3" key="1">
    <citation type="journal article" date="2008" name="Nature">
        <title>The Phaeodactylum genome reveals the evolutionary history of diatom genomes.</title>
        <authorList>
            <person name="Bowler C."/>
            <person name="Allen A.E."/>
            <person name="Badger J.H."/>
            <person name="Grimwood J."/>
            <person name="Jabbari K."/>
            <person name="Kuo A."/>
            <person name="Maheswari U."/>
            <person name="Martens C."/>
            <person name="Maumus F."/>
            <person name="Otillar R.P."/>
            <person name="Rayko E."/>
            <person name="Salamov A."/>
            <person name="Vandepoele K."/>
            <person name="Beszteri B."/>
            <person name="Gruber A."/>
            <person name="Heijde M."/>
            <person name="Katinka M."/>
            <person name="Mock T."/>
            <person name="Valentin K."/>
            <person name="Verret F."/>
            <person name="Berges J.A."/>
            <person name="Brownlee C."/>
            <person name="Cadoret J.P."/>
            <person name="Chiovitti A."/>
            <person name="Choi C.J."/>
            <person name="Coesel S."/>
            <person name="De Martino A."/>
            <person name="Detter J.C."/>
            <person name="Durkin C."/>
            <person name="Falciatore A."/>
            <person name="Fournet J."/>
            <person name="Haruta M."/>
            <person name="Huysman M.J."/>
            <person name="Jenkins B.D."/>
            <person name="Jiroutova K."/>
            <person name="Jorgensen R.E."/>
            <person name="Joubert Y."/>
            <person name="Kaplan A."/>
            <person name="Kroger N."/>
            <person name="Kroth P.G."/>
            <person name="La Roche J."/>
            <person name="Lindquist E."/>
            <person name="Lommer M."/>
            <person name="Martin-Jezequel V."/>
            <person name="Lopez P.J."/>
            <person name="Lucas S."/>
            <person name="Mangogna M."/>
            <person name="McGinnis K."/>
            <person name="Medlin L.K."/>
            <person name="Montsant A."/>
            <person name="Oudot-Le Secq M.P."/>
            <person name="Napoli C."/>
            <person name="Obornik M."/>
            <person name="Parker M.S."/>
            <person name="Petit J.L."/>
            <person name="Porcel B.M."/>
            <person name="Poulsen N."/>
            <person name="Robison M."/>
            <person name="Rychlewski L."/>
            <person name="Rynearson T.A."/>
            <person name="Schmutz J."/>
            <person name="Shapiro H."/>
            <person name="Siaut M."/>
            <person name="Stanley M."/>
            <person name="Sussman M.R."/>
            <person name="Taylor A.R."/>
            <person name="Vardi A."/>
            <person name="von Dassow P."/>
            <person name="Vyverman W."/>
            <person name="Willis A."/>
            <person name="Wyrwicz L.S."/>
            <person name="Rokhsar D.S."/>
            <person name="Weissenbach J."/>
            <person name="Armbrust E.V."/>
            <person name="Green B.R."/>
            <person name="Van de Peer Y."/>
            <person name="Grigoriev I.V."/>
        </authorList>
    </citation>
    <scope>NUCLEOTIDE SEQUENCE [LARGE SCALE GENOMIC DNA]</scope>
    <source>
        <strain evidence="2 3">CCAP 1055/1</strain>
    </source>
</reference>
<evidence type="ECO:0000256" key="1">
    <source>
        <dbReference type="SAM" id="MobiDB-lite"/>
    </source>
</evidence>
<feature type="region of interest" description="Disordered" evidence="1">
    <location>
        <begin position="1"/>
        <end position="38"/>
    </location>
</feature>
<feature type="compositionally biased region" description="Polar residues" evidence="1">
    <location>
        <begin position="1"/>
        <end position="23"/>
    </location>
</feature>
<reference evidence="3" key="2">
    <citation type="submission" date="2008-08" db="EMBL/GenBank/DDBJ databases">
        <authorList>
            <consortium name="Diatom Consortium"/>
            <person name="Grigoriev I."/>
            <person name="Grimwood J."/>
            <person name="Kuo A."/>
            <person name="Otillar R.P."/>
            <person name="Salamov A."/>
            <person name="Detter J.C."/>
            <person name="Lindquist E."/>
            <person name="Shapiro H."/>
            <person name="Lucas S."/>
            <person name="Glavina del Rio T."/>
            <person name="Pitluck S."/>
            <person name="Rokhsar D."/>
            <person name="Bowler C."/>
        </authorList>
    </citation>
    <scope>GENOME REANNOTATION</scope>
    <source>
        <strain evidence="3">CCAP 1055/1</strain>
    </source>
</reference>
<feature type="region of interest" description="Disordered" evidence="1">
    <location>
        <begin position="227"/>
        <end position="249"/>
    </location>
</feature>
<feature type="compositionally biased region" description="Low complexity" evidence="1">
    <location>
        <begin position="228"/>
        <end position="248"/>
    </location>
</feature>
<dbReference type="PANTHER" id="PTHR21663:SF0">
    <property type="entry name" value="HEAT REPEAT-CONTAINING PROTEIN 5B"/>
    <property type="match status" value="1"/>
</dbReference>
<evidence type="ECO:0000313" key="3">
    <source>
        <dbReference type="Proteomes" id="UP000000759"/>
    </source>
</evidence>
<dbReference type="Proteomes" id="UP000000759">
    <property type="component" value="Chromosome 1"/>
</dbReference>
<dbReference type="RefSeq" id="XP_002177044.1">
    <property type="nucleotide sequence ID" value="XM_002177008.1"/>
</dbReference>
<gene>
    <name evidence="2" type="ORF">PHATRDRAFT_42497</name>
</gene>
<proteinExistence type="predicted"/>